<feature type="domain" description="UvrD-like helicase ATP-binding" evidence="13">
    <location>
        <begin position="2"/>
        <end position="268"/>
    </location>
</feature>
<dbReference type="RefSeq" id="WP_152891214.1">
    <property type="nucleotide sequence ID" value="NZ_WHJC01000257.1"/>
</dbReference>
<dbReference type="PANTHER" id="PTHR11070:SF2">
    <property type="entry name" value="ATP-DEPENDENT DNA HELICASE SRS2"/>
    <property type="match status" value="1"/>
</dbReference>
<evidence type="ECO:0000256" key="6">
    <source>
        <dbReference type="ARBA" id="ARBA00023125"/>
    </source>
</evidence>
<dbReference type="Gene3D" id="1.10.486.10">
    <property type="entry name" value="PCRA, domain 4"/>
    <property type="match status" value="1"/>
</dbReference>
<keyword evidence="5 11" id="KW-0067">ATP-binding</keyword>
<evidence type="ECO:0000256" key="10">
    <source>
        <dbReference type="ARBA" id="ARBA00048988"/>
    </source>
</evidence>
<evidence type="ECO:0000256" key="3">
    <source>
        <dbReference type="ARBA" id="ARBA00022801"/>
    </source>
</evidence>
<dbReference type="PROSITE" id="PS51198">
    <property type="entry name" value="UVRD_HELICASE_ATP_BIND"/>
    <property type="match status" value="1"/>
</dbReference>
<keyword evidence="7" id="KW-0413">Isomerase</keyword>
<evidence type="ECO:0000256" key="5">
    <source>
        <dbReference type="ARBA" id="ARBA00022840"/>
    </source>
</evidence>
<dbReference type="Proteomes" id="UP000430345">
    <property type="component" value="Unassembled WGS sequence"/>
</dbReference>
<name>A0A6I1MM76_9CLOT</name>
<dbReference type="InterPro" id="IPR014017">
    <property type="entry name" value="DNA_helicase_UvrD-like_C"/>
</dbReference>
<proteinExistence type="inferred from homology"/>
<dbReference type="AlphaFoldDB" id="A0A6I1MM76"/>
<feature type="domain" description="UvrD-like helicase C-terminal" evidence="14">
    <location>
        <begin position="269"/>
        <end position="535"/>
    </location>
</feature>
<evidence type="ECO:0000256" key="4">
    <source>
        <dbReference type="ARBA" id="ARBA00022806"/>
    </source>
</evidence>
<keyword evidence="16" id="KW-1185">Reference proteome</keyword>
<dbReference type="InterPro" id="IPR013986">
    <property type="entry name" value="DExx_box_DNA_helicase_dom_sf"/>
</dbReference>
<comment type="catalytic activity">
    <reaction evidence="8">
        <text>Couples ATP hydrolysis with the unwinding of duplex DNA by translocating in the 3'-5' direction.</text>
        <dbReference type="EC" id="5.6.2.4"/>
    </reaction>
</comment>
<evidence type="ECO:0000256" key="8">
    <source>
        <dbReference type="ARBA" id="ARBA00034617"/>
    </source>
</evidence>
<dbReference type="GO" id="GO:0000725">
    <property type="term" value="P:recombinational repair"/>
    <property type="evidence" value="ECO:0007669"/>
    <property type="project" value="TreeGrafter"/>
</dbReference>
<evidence type="ECO:0000256" key="2">
    <source>
        <dbReference type="ARBA" id="ARBA00022741"/>
    </source>
</evidence>
<dbReference type="Pfam" id="PF00580">
    <property type="entry name" value="UvrD-helicase"/>
    <property type="match status" value="1"/>
</dbReference>
<comment type="caution">
    <text evidence="15">The sequence shown here is derived from an EMBL/GenBank/DDBJ whole genome shotgun (WGS) entry which is preliminary data.</text>
</comment>
<keyword evidence="4 11" id="KW-0347">Helicase</keyword>
<evidence type="ECO:0000256" key="7">
    <source>
        <dbReference type="ARBA" id="ARBA00023235"/>
    </source>
</evidence>
<keyword evidence="12" id="KW-0175">Coiled coil</keyword>
<evidence type="ECO:0000259" key="14">
    <source>
        <dbReference type="PROSITE" id="PS51217"/>
    </source>
</evidence>
<evidence type="ECO:0000256" key="11">
    <source>
        <dbReference type="PROSITE-ProRule" id="PRU00560"/>
    </source>
</evidence>
<dbReference type="EC" id="5.6.2.4" evidence="9"/>
<comment type="catalytic activity">
    <reaction evidence="10">
        <text>ATP + H2O = ADP + phosphate + H(+)</text>
        <dbReference type="Rhea" id="RHEA:13065"/>
        <dbReference type="ChEBI" id="CHEBI:15377"/>
        <dbReference type="ChEBI" id="CHEBI:15378"/>
        <dbReference type="ChEBI" id="CHEBI:30616"/>
        <dbReference type="ChEBI" id="CHEBI:43474"/>
        <dbReference type="ChEBI" id="CHEBI:456216"/>
        <dbReference type="EC" id="5.6.2.4"/>
    </reaction>
</comment>
<dbReference type="Gene3D" id="1.10.10.160">
    <property type="match status" value="1"/>
</dbReference>
<comment type="similarity">
    <text evidence="1">Belongs to the helicase family. UvrD subfamily.</text>
</comment>
<keyword evidence="6" id="KW-0238">DNA-binding</keyword>
<feature type="binding site" evidence="11">
    <location>
        <begin position="23"/>
        <end position="30"/>
    </location>
    <ligand>
        <name>ATP</name>
        <dbReference type="ChEBI" id="CHEBI:30616"/>
    </ligand>
</feature>
<keyword evidence="2 11" id="KW-0547">Nucleotide-binding</keyword>
<evidence type="ECO:0000313" key="16">
    <source>
        <dbReference type="Proteomes" id="UP000430345"/>
    </source>
</evidence>
<evidence type="ECO:0000313" key="15">
    <source>
        <dbReference type="EMBL" id="MPQ44606.1"/>
    </source>
</evidence>
<protein>
    <recommendedName>
        <fullName evidence="9">DNA 3'-5' helicase</fullName>
        <ecNumber evidence="9">5.6.2.4</ecNumber>
    </recommendedName>
</protein>
<dbReference type="Gene3D" id="3.40.50.300">
    <property type="entry name" value="P-loop containing nucleotide triphosphate hydrolases"/>
    <property type="match status" value="2"/>
</dbReference>
<dbReference type="GO" id="GO:0005524">
    <property type="term" value="F:ATP binding"/>
    <property type="evidence" value="ECO:0007669"/>
    <property type="project" value="UniProtKB-UniRule"/>
</dbReference>
<dbReference type="GO" id="GO:0033202">
    <property type="term" value="C:DNA helicase complex"/>
    <property type="evidence" value="ECO:0007669"/>
    <property type="project" value="TreeGrafter"/>
</dbReference>
<feature type="coiled-coil region" evidence="12">
    <location>
        <begin position="472"/>
        <end position="519"/>
    </location>
</feature>
<organism evidence="15 16">
    <name type="scientific">Clostridium tarantellae</name>
    <dbReference type="NCBI Taxonomy" id="39493"/>
    <lineage>
        <taxon>Bacteria</taxon>
        <taxon>Bacillati</taxon>
        <taxon>Bacillota</taxon>
        <taxon>Clostridia</taxon>
        <taxon>Eubacteriales</taxon>
        <taxon>Clostridiaceae</taxon>
        <taxon>Clostridium</taxon>
    </lineage>
</organism>
<dbReference type="InterPro" id="IPR000212">
    <property type="entry name" value="DNA_helicase_UvrD/REP"/>
</dbReference>
<dbReference type="GO" id="GO:0003677">
    <property type="term" value="F:DNA binding"/>
    <property type="evidence" value="ECO:0007669"/>
    <property type="project" value="UniProtKB-KW"/>
</dbReference>
<dbReference type="Pfam" id="PF13361">
    <property type="entry name" value="UvrD_C"/>
    <property type="match status" value="1"/>
</dbReference>
<keyword evidence="3 11" id="KW-0378">Hydrolase</keyword>
<dbReference type="InterPro" id="IPR014016">
    <property type="entry name" value="UvrD-like_ATP-bd"/>
</dbReference>
<dbReference type="OrthoDB" id="9810135at2"/>
<sequence>MSNLDKYQLSAVECKSKNTLIVAPPGSGKTTVILNRIKYLIEDKKVKSSNIIVITFTKSAAENMKNRFLTICPKINPPFFGTFHGLFYKILLRNNEDIKIIDSGEVYNLIKKELNNFTEDVSDEKVKEIINNISLKKSALNHNKEFKSSISNDIFYKCFNAYENYKLLKGLSDFDDLQIKCRDLFLNNYRLLNNYRNLFKYILVDEFQDCDSIQIEILKMLNTNIFCVGDEDQCIYSFRGSTPKCMVDFKNEFYEGKKIYLKYNYRSLKNIVDFSKEIIKENTERHKKDIEAFKELNGNINFYIPFNESEQVNKIITEIKKFKLKGYKYSDNAILYRTNVESRSLIDGFIRNKIPFKLLDKEYNFFNHFICKDIIAYLKLAINPYDKKSFARIINKPFRYVSKSALHKINIHKEKCNVFDILINSDEIHPFQMKKLEDLKSDINMLNKVSLNSAIDFILSDLEYSHNIREYCDRFKQNQEELLDIIEEFKNAAQEYKSIITFLVHIEDIEENLKELKNNLNVDGVIFSTIHGVKGMEFKNVYIIDLVDEIIPHVNSKDNIEEERRLFYVGITRAINNLYLYSPKNLKGKFKKVTEFIPEFTEKFFINSAKEQKNSMKKGDLIEHNYFGYGTIKEIDDGNIDVDFGNNMIRKFCLSTLIENNLIKLI</sequence>
<evidence type="ECO:0000256" key="12">
    <source>
        <dbReference type="SAM" id="Coils"/>
    </source>
</evidence>
<dbReference type="SUPFAM" id="SSF52540">
    <property type="entry name" value="P-loop containing nucleoside triphosphate hydrolases"/>
    <property type="match status" value="1"/>
</dbReference>
<dbReference type="PROSITE" id="PS51217">
    <property type="entry name" value="UVRD_HELICASE_CTER"/>
    <property type="match status" value="1"/>
</dbReference>
<dbReference type="GO" id="GO:0016787">
    <property type="term" value="F:hydrolase activity"/>
    <property type="evidence" value="ECO:0007669"/>
    <property type="project" value="UniProtKB-UniRule"/>
</dbReference>
<dbReference type="InterPro" id="IPR027417">
    <property type="entry name" value="P-loop_NTPase"/>
</dbReference>
<accession>A0A6I1MM76</accession>
<reference evidence="15 16" key="1">
    <citation type="submission" date="2019-10" db="EMBL/GenBank/DDBJ databases">
        <title>The Genome Sequence of Clostridium tarantellae Isolated from Fish Brain.</title>
        <authorList>
            <person name="Bano L."/>
            <person name="Kiel M."/>
            <person name="Sales G."/>
            <person name="Doxey A.C."/>
            <person name="Mansfield M.J."/>
            <person name="Schiavone M."/>
            <person name="Rossetto O."/>
            <person name="Pirazzini M."/>
            <person name="Dobrindt U."/>
            <person name="Montecucco C."/>
        </authorList>
    </citation>
    <scope>NUCLEOTIDE SEQUENCE [LARGE SCALE GENOMIC DNA]</scope>
    <source>
        <strain evidence="15 16">DSM 3997</strain>
    </source>
</reference>
<evidence type="ECO:0000256" key="9">
    <source>
        <dbReference type="ARBA" id="ARBA00034808"/>
    </source>
</evidence>
<dbReference type="GO" id="GO:0005829">
    <property type="term" value="C:cytosol"/>
    <property type="evidence" value="ECO:0007669"/>
    <property type="project" value="TreeGrafter"/>
</dbReference>
<dbReference type="EMBL" id="WHJC01000257">
    <property type="protein sequence ID" value="MPQ44606.1"/>
    <property type="molecule type" value="Genomic_DNA"/>
</dbReference>
<dbReference type="CDD" id="cd17932">
    <property type="entry name" value="DEXQc_UvrD"/>
    <property type="match status" value="1"/>
</dbReference>
<dbReference type="GO" id="GO:0043138">
    <property type="term" value="F:3'-5' DNA helicase activity"/>
    <property type="evidence" value="ECO:0007669"/>
    <property type="project" value="UniProtKB-EC"/>
</dbReference>
<evidence type="ECO:0000256" key="1">
    <source>
        <dbReference type="ARBA" id="ARBA00009922"/>
    </source>
</evidence>
<gene>
    <name evidence="15" type="ORF">GBZ86_12715</name>
</gene>
<dbReference type="PANTHER" id="PTHR11070">
    <property type="entry name" value="UVRD / RECB / PCRA DNA HELICASE FAMILY MEMBER"/>
    <property type="match status" value="1"/>
</dbReference>
<evidence type="ECO:0000259" key="13">
    <source>
        <dbReference type="PROSITE" id="PS51198"/>
    </source>
</evidence>